<dbReference type="GO" id="GO:0008270">
    <property type="term" value="F:zinc ion binding"/>
    <property type="evidence" value="ECO:0007669"/>
    <property type="project" value="InterPro"/>
</dbReference>
<sequence length="164" mass="18343">MGCCSSQDDYREDDDDDVLVYPINGQRRQPQVVTRQPPAAPVLATRTSNFVFLEPSHLQSITTSSTYLRPPAAAPLPRTSSRGARTQPTVSVVPDRRPPNSGRIVRGSCEACGQSDHLKADCRYRNRLCFYCREEGHIISVCPNKRRKQNQGRGRGRGGKRRGF</sequence>
<feature type="region of interest" description="Disordered" evidence="1">
    <location>
        <begin position="62"/>
        <end position="99"/>
    </location>
</feature>
<dbReference type="Pfam" id="PF00098">
    <property type="entry name" value="zf-CCHC"/>
    <property type="match status" value="1"/>
</dbReference>
<dbReference type="EMBL" id="HBUE01143794">
    <property type="protein sequence ID" value="CAG6502007.1"/>
    <property type="molecule type" value="Transcribed_RNA"/>
</dbReference>
<accession>A0A8D8IJW7</accession>
<feature type="compositionally biased region" description="Low complexity" evidence="1">
    <location>
        <begin position="68"/>
        <end position="78"/>
    </location>
</feature>
<evidence type="ECO:0000256" key="1">
    <source>
        <dbReference type="SAM" id="MobiDB-lite"/>
    </source>
</evidence>
<organism evidence="3">
    <name type="scientific">Culex pipiens</name>
    <name type="common">House mosquito</name>
    <dbReference type="NCBI Taxonomy" id="7175"/>
    <lineage>
        <taxon>Eukaryota</taxon>
        <taxon>Metazoa</taxon>
        <taxon>Ecdysozoa</taxon>
        <taxon>Arthropoda</taxon>
        <taxon>Hexapoda</taxon>
        <taxon>Insecta</taxon>
        <taxon>Pterygota</taxon>
        <taxon>Neoptera</taxon>
        <taxon>Endopterygota</taxon>
        <taxon>Diptera</taxon>
        <taxon>Nematocera</taxon>
        <taxon>Culicoidea</taxon>
        <taxon>Culicidae</taxon>
        <taxon>Culicinae</taxon>
        <taxon>Culicini</taxon>
        <taxon>Culex</taxon>
        <taxon>Culex</taxon>
    </lineage>
</organism>
<dbReference type="EMBL" id="HBUE01115832">
    <property type="protein sequence ID" value="CAG6490496.1"/>
    <property type="molecule type" value="Transcribed_RNA"/>
</dbReference>
<dbReference type="InterPro" id="IPR001878">
    <property type="entry name" value="Znf_CCHC"/>
</dbReference>
<dbReference type="SUPFAM" id="SSF57756">
    <property type="entry name" value="Retrovirus zinc finger-like domains"/>
    <property type="match status" value="1"/>
</dbReference>
<proteinExistence type="predicted"/>
<dbReference type="InterPro" id="IPR036875">
    <property type="entry name" value="Znf_CCHC_sf"/>
</dbReference>
<evidence type="ECO:0000313" key="3">
    <source>
        <dbReference type="EMBL" id="CAG6553242.1"/>
    </source>
</evidence>
<feature type="domain" description="CCHC-type" evidence="2">
    <location>
        <begin position="128"/>
        <end position="144"/>
    </location>
</feature>
<feature type="domain" description="CCHC-type" evidence="2">
    <location>
        <begin position="108"/>
        <end position="124"/>
    </location>
</feature>
<dbReference type="GO" id="GO:0003676">
    <property type="term" value="F:nucleic acid binding"/>
    <property type="evidence" value="ECO:0007669"/>
    <property type="project" value="InterPro"/>
</dbReference>
<feature type="compositionally biased region" description="Polar residues" evidence="1">
    <location>
        <begin position="79"/>
        <end position="90"/>
    </location>
</feature>
<name>A0A8D8IJW7_CULPI</name>
<dbReference type="AlphaFoldDB" id="A0A8D8IJW7"/>
<reference evidence="3" key="1">
    <citation type="submission" date="2021-05" db="EMBL/GenBank/DDBJ databases">
        <authorList>
            <person name="Alioto T."/>
            <person name="Alioto T."/>
            <person name="Gomez Garrido J."/>
        </authorList>
    </citation>
    <scope>NUCLEOTIDE SEQUENCE</scope>
</reference>
<dbReference type="Gene3D" id="4.10.60.10">
    <property type="entry name" value="Zinc finger, CCHC-type"/>
    <property type="match status" value="1"/>
</dbReference>
<dbReference type="SMART" id="SM00343">
    <property type="entry name" value="ZnF_C2HC"/>
    <property type="match status" value="2"/>
</dbReference>
<protein>
    <submittedName>
        <fullName evidence="3">(northern house mosquito) hypothetical protein</fullName>
    </submittedName>
</protein>
<dbReference type="EMBL" id="HBUE01248619">
    <property type="protein sequence ID" value="CAG6553242.1"/>
    <property type="molecule type" value="Transcribed_RNA"/>
</dbReference>
<evidence type="ECO:0000259" key="2">
    <source>
        <dbReference type="SMART" id="SM00343"/>
    </source>
</evidence>